<evidence type="ECO:0008006" key="4">
    <source>
        <dbReference type="Google" id="ProtNLM"/>
    </source>
</evidence>
<protein>
    <recommendedName>
        <fullName evidence="4">Secreted protein</fullName>
    </recommendedName>
</protein>
<proteinExistence type="predicted"/>
<name>A0AAV4B544_9GAST</name>
<comment type="caution">
    <text evidence="2">The sequence shown here is derived from an EMBL/GenBank/DDBJ whole genome shotgun (WGS) entry which is preliminary data.</text>
</comment>
<sequence>MTRSGCMKLSFWKLLAAIIRIPEGCAAKDESENDYVLRFLWTETMGRGNENMGVRACPAFLLDEENKTVLCLITAQLAPLALSLSIPGHFKGT</sequence>
<organism evidence="2 3">
    <name type="scientific">Plakobranchus ocellatus</name>
    <dbReference type="NCBI Taxonomy" id="259542"/>
    <lineage>
        <taxon>Eukaryota</taxon>
        <taxon>Metazoa</taxon>
        <taxon>Spiralia</taxon>
        <taxon>Lophotrochozoa</taxon>
        <taxon>Mollusca</taxon>
        <taxon>Gastropoda</taxon>
        <taxon>Heterobranchia</taxon>
        <taxon>Euthyneura</taxon>
        <taxon>Panpulmonata</taxon>
        <taxon>Sacoglossa</taxon>
        <taxon>Placobranchoidea</taxon>
        <taxon>Plakobranchidae</taxon>
        <taxon>Plakobranchus</taxon>
    </lineage>
</organism>
<reference evidence="2 3" key="1">
    <citation type="journal article" date="2021" name="Elife">
        <title>Chloroplast acquisition without the gene transfer in kleptoplastic sea slugs, Plakobranchus ocellatus.</title>
        <authorList>
            <person name="Maeda T."/>
            <person name="Takahashi S."/>
            <person name="Yoshida T."/>
            <person name="Shimamura S."/>
            <person name="Takaki Y."/>
            <person name="Nagai Y."/>
            <person name="Toyoda A."/>
            <person name="Suzuki Y."/>
            <person name="Arimoto A."/>
            <person name="Ishii H."/>
            <person name="Satoh N."/>
            <person name="Nishiyama T."/>
            <person name="Hasebe M."/>
            <person name="Maruyama T."/>
            <person name="Minagawa J."/>
            <person name="Obokata J."/>
            <person name="Shigenobu S."/>
        </authorList>
    </citation>
    <scope>NUCLEOTIDE SEQUENCE [LARGE SCALE GENOMIC DNA]</scope>
</reference>
<dbReference type="Proteomes" id="UP000735302">
    <property type="component" value="Unassembled WGS sequence"/>
</dbReference>
<keyword evidence="3" id="KW-1185">Reference proteome</keyword>
<accession>A0AAV4B544</accession>
<feature type="signal peptide" evidence="1">
    <location>
        <begin position="1"/>
        <end position="27"/>
    </location>
</feature>
<dbReference type="EMBL" id="BLXT01004491">
    <property type="protein sequence ID" value="GFO13514.1"/>
    <property type="molecule type" value="Genomic_DNA"/>
</dbReference>
<feature type="chain" id="PRO_5043819918" description="Secreted protein" evidence="1">
    <location>
        <begin position="28"/>
        <end position="93"/>
    </location>
</feature>
<dbReference type="AlphaFoldDB" id="A0AAV4B544"/>
<evidence type="ECO:0000313" key="2">
    <source>
        <dbReference type="EMBL" id="GFO13514.1"/>
    </source>
</evidence>
<gene>
    <name evidence="2" type="ORF">PoB_004001900</name>
</gene>
<keyword evidence="1" id="KW-0732">Signal</keyword>
<evidence type="ECO:0000256" key="1">
    <source>
        <dbReference type="SAM" id="SignalP"/>
    </source>
</evidence>
<evidence type="ECO:0000313" key="3">
    <source>
        <dbReference type="Proteomes" id="UP000735302"/>
    </source>
</evidence>